<feature type="domain" description="Leucine-rich repeat-containing N-terminal plant-type" evidence="13">
    <location>
        <begin position="56"/>
        <end position="75"/>
    </location>
</feature>
<evidence type="ECO:0000256" key="6">
    <source>
        <dbReference type="ARBA" id="ARBA00022729"/>
    </source>
</evidence>
<keyword evidence="7" id="KW-0677">Repeat</keyword>
<dbReference type="PANTHER" id="PTHR48061">
    <property type="entry name" value="LEUCINE-RICH REPEAT RECEPTOR PROTEIN KINASE EMS1-LIKE-RELATED"/>
    <property type="match status" value="1"/>
</dbReference>
<comment type="subcellular location">
    <subcellularLocation>
        <location evidence="1">Cell membrane</location>
        <topology evidence="1">Single-pass type I membrane protein</topology>
    </subcellularLocation>
</comment>
<feature type="signal peptide" evidence="12">
    <location>
        <begin position="1"/>
        <end position="25"/>
    </location>
</feature>
<evidence type="ECO:0000256" key="1">
    <source>
        <dbReference type="ARBA" id="ARBA00004251"/>
    </source>
</evidence>
<name>A0AAN7FLG7_QUERU</name>
<keyword evidence="8" id="KW-1133">Transmembrane helix</keyword>
<proteinExistence type="inferred from homology"/>
<feature type="chain" id="PRO_5042946253" description="Leucine-rich repeat-containing N-terminal plant-type domain-containing protein" evidence="12">
    <location>
        <begin position="26"/>
        <end position="707"/>
    </location>
</feature>
<evidence type="ECO:0000256" key="11">
    <source>
        <dbReference type="ARBA" id="ARBA00023180"/>
    </source>
</evidence>
<gene>
    <name evidence="14" type="ORF">RGQ29_018659</name>
</gene>
<evidence type="ECO:0000256" key="5">
    <source>
        <dbReference type="ARBA" id="ARBA00022692"/>
    </source>
</evidence>
<dbReference type="SMART" id="SM00369">
    <property type="entry name" value="LRR_TYP"/>
    <property type="match status" value="7"/>
</dbReference>
<dbReference type="AlphaFoldDB" id="A0AAN7FLG7"/>
<evidence type="ECO:0000313" key="14">
    <source>
        <dbReference type="EMBL" id="KAK4595007.1"/>
    </source>
</evidence>
<comment type="caution">
    <text evidence="14">The sequence shown here is derived from an EMBL/GenBank/DDBJ whole genome shotgun (WGS) entry which is preliminary data.</text>
</comment>
<keyword evidence="11" id="KW-0325">Glycoprotein</keyword>
<dbReference type="Gene3D" id="3.80.10.10">
    <property type="entry name" value="Ribonuclease Inhibitor"/>
    <property type="match status" value="2"/>
</dbReference>
<protein>
    <recommendedName>
        <fullName evidence="13">Leucine-rich repeat-containing N-terminal plant-type domain-containing protein</fullName>
    </recommendedName>
</protein>
<evidence type="ECO:0000256" key="3">
    <source>
        <dbReference type="ARBA" id="ARBA00022475"/>
    </source>
</evidence>
<keyword evidence="3" id="KW-1003">Cell membrane</keyword>
<dbReference type="FunFam" id="3.80.10.10:FF:000213">
    <property type="entry name" value="Tyrosine-sulfated glycopeptide receptor 1"/>
    <property type="match status" value="1"/>
</dbReference>
<evidence type="ECO:0000256" key="12">
    <source>
        <dbReference type="SAM" id="SignalP"/>
    </source>
</evidence>
<keyword evidence="9" id="KW-0472">Membrane</keyword>
<keyword evidence="15" id="KW-1185">Reference proteome</keyword>
<evidence type="ECO:0000256" key="10">
    <source>
        <dbReference type="ARBA" id="ARBA00023170"/>
    </source>
</evidence>
<dbReference type="PRINTS" id="PR00019">
    <property type="entry name" value="LEURICHRPT"/>
</dbReference>
<dbReference type="InterPro" id="IPR001611">
    <property type="entry name" value="Leu-rich_rpt"/>
</dbReference>
<comment type="similarity">
    <text evidence="2">Belongs to the RLP family.</text>
</comment>
<dbReference type="SUPFAM" id="SSF52058">
    <property type="entry name" value="L domain-like"/>
    <property type="match status" value="2"/>
</dbReference>
<evidence type="ECO:0000256" key="2">
    <source>
        <dbReference type="ARBA" id="ARBA00009592"/>
    </source>
</evidence>
<dbReference type="InterPro" id="IPR032675">
    <property type="entry name" value="LRR_dom_sf"/>
</dbReference>
<keyword evidence="4" id="KW-0433">Leucine-rich repeat</keyword>
<dbReference type="InterPro" id="IPR013210">
    <property type="entry name" value="LRR_N_plant-typ"/>
</dbReference>
<dbReference type="Proteomes" id="UP001324115">
    <property type="component" value="Unassembled WGS sequence"/>
</dbReference>
<evidence type="ECO:0000259" key="13">
    <source>
        <dbReference type="Pfam" id="PF08263"/>
    </source>
</evidence>
<evidence type="ECO:0000256" key="8">
    <source>
        <dbReference type="ARBA" id="ARBA00022989"/>
    </source>
</evidence>
<accession>A0AAN7FLG7</accession>
<organism evidence="14 15">
    <name type="scientific">Quercus rubra</name>
    <name type="common">Northern red oak</name>
    <name type="synonym">Quercus borealis</name>
    <dbReference type="NCBI Taxonomy" id="3512"/>
    <lineage>
        <taxon>Eukaryota</taxon>
        <taxon>Viridiplantae</taxon>
        <taxon>Streptophyta</taxon>
        <taxon>Embryophyta</taxon>
        <taxon>Tracheophyta</taxon>
        <taxon>Spermatophyta</taxon>
        <taxon>Magnoliopsida</taxon>
        <taxon>eudicotyledons</taxon>
        <taxon>Gunneridae</taxon>
        <taxon>Pentapetalae</taxon>
        <taxon>rosids</taxon>
        <taxon>fabids</taxon>
        <taxon>Fagales</taxon>
        <taxon>Fagaceae</taxon>
        <taxon>Quercus</taxon>
    </lineage>
</organism>
<keyword evidence="6 12" id="KW-0732">Signal</keyword>
<dbReference type="GO" id="GO:0005886">
    <property type="term" value="C:plasma membrane"/>
    <property type="evidence" value="ECO:0007669"/>
    <property type="project" value="UniProtKB-SubCell"/>
</dbReference>
<evidence type="ECO:0000256" key="9">
    <source>
        <dbReference type="ARBA" id="ARBA00023136"/>
    </source>
</evidence>
<keyword evidence="10" id="KW-0675">Receptor</keyword>
<dbReference type="PROSITE" id="PS51450">
    <property type="entry name" value="LRR"/>
    <property type="match status" value="3"/>
</dbReference>
<dbReference type="EMBL" id="JAXUIC010000004">
    <property type="protein sequence ID" value="KAK4595007.1"/>
    <property type="molecule type" value="Genomic_DNA"/>
</dbReference>
<evidence type="ECO:0000256" key="7">
    <source>
        <dbReference type="ARBA" id="ARBA00022737"/>
    </source>
</evidence>
<reference evidence="14 15" key="1">
    <citation type="journal article" date="2023" name="G3 (Bethesda)">
        <title>A haplotype-resolved chromosome-scale genome for Quercus rubra L. provides insights into the genetics of adaptive traits for red oak species.</title>
        <authorList>
            <person name="Kapoor B."/>
            <person name="Jenkins J."/>
            <person name="Schmutz J."/>
            <person name="Zhebentyayeva T."/>
            <person name="Kuelheim C."/>
            <person name="Coggeshall M."/>
            <person name="Heim C."/>
            <person name="Lasky J.R."/>
            <person name="Leites L."/>
            <person name="Islam-Faridi N."/>
            <person name="Romero-Severson J."/>
            <person name="DeLeo V.L."/>
            <person name="Lucas S.M."/>
            <person name="Lazic D."/>
            <person name="Gailing O."/>
            <person name="Carlson J."/>
            <person name="Staton M."/>
        </authorList>
    </citation>
    <scope>NUCLEOTIDE SEQUENCE [LARGE SCALE GENOMIC DNA]</scope>
    <source>
        <strain evidence="14">Pseudo-F2</strain>
    </source>
</reference>
<keyword evidence="5" id="KW-0812">Transmembrane</keyword>
<dbReference type="InterPro" id="IPR003591">
    <property type="entry name" value="Leu-rich_rpt_typical-subtyp"/>
</dbReference>
<evidence type="ECO:0000313" key="15">
    <source>
        <dbReference type="Proteomes" id="UP001324115"/>
    </source>
</evidence>
<dbReference type="PANTHER" id="PTHR48061:SF46">
    <property type="entry name" value="LEUCINE-RICH REPEAT-CONTAINING N-TERMINAL PLANT-TYPE DOMAIN-CONTAINING PROTEIN"/>
    <property type="match status" value="1"/>
</dbReference>
<dbReference type="Pfam" id="PF08263">
    <property type="entry name" value="LRRNT_2"/>
    <property type="match status" value="2"/>
</dbReference>
<sequence length="707" mass="79699">MLLAPRLYLLFHLLYLCQYAIQNRALLQFKYSFSLPHDNSIPLHCDLYHGIQSYAKTNSWINGTICCTWNGITCDNKIGHVIGIDVSCSQLQGIIHSNSSLFYLQHLQRLNLSYNYFSGYKLSPKFGWFVNMMHLNLTTCNLTGEVPYKISYLSKLVSLDLSRNGNMKKEDSSLQRLIRHQTKHLYLDNNLFTGHIDEFQYNSVRYLDLSNNNLLGSLPMSISKLVSLHHINVSFNHLSGTMESKMFSKLKILETVDLSHNPLLSLSTFNNASYTLPKLYELYLSSCNINEFQFFLTKVENLERLDLSHNQIKGNTPTWFLDVAKDSLRYLNLSNNFLTNIDQLPWRKLGYLDLHSNSLQDPLPIPPIGISFFSISRNNLSGVIPSLICTISSLKVLDLSHNNLSGMIPSCLGNLSGSLLVLDLRNNKFHGSIPKIFPKGNKLVSLNLNGNQLEGPLPRSLVNCRYLEVLDLGNNKINGTFPHWLGTLPNLRVLVLRANCFHGTIGYPMTKCTFTNLRIIDLSHRFHGSLPKKYFSHLKAMMNSSAKKGELMYIGDNYYHDSVMVVMKGLSMELVKIQNLFTTIDFSNNGFTGEIPKSIGKLKSLKGLNISHNKFTGNMSSSLENLSNLEWLDLSSNKLTREILGELVDLTSLEVLNLSGNCLIGPIPQGNRFNTFSCDSYNGNVGLCGLPLLRTCGDDKGQQSLAH</sequence>
<dbReference type="InterPro" id="IPR046956">
    <property type="entry name" value="RLP23-like"/>
</dbReference>
<dbReference type="Pfam" id="PF00560">
    <property type="entry name" value="LRR_1"/>
    <property type="match status" value="6"/>
</dbReference>
<dbReference type="Pfam" id="PF13855">
    <property type="entry name" value="LRR_8"/>
    <property type="match status" value="2"/>
</dbReference>
<evidence type="ECO:0000256" key="4">
    <source>
        <dbReference type="ARBA" id="ARBA00022614"/>
    </source>
</evidence>
<feature type="domain" description="Leucine-rich repeat-containing N-terminal plant-type" evidence="13">
    <location>
        <begin position="24"/>
        <end position="38"/>
    </location>
</feature>